<evidence type="ECO:0000256" key="2">
    <source>
        <dbReference type="ARBA" id="ARBA00022475"/>
    </source>
</evidence>
<organism evidence="8 9">
    <name type="scientific">Brucella intermedia LMG 3301</name>
    <dbReference type="NCBI Taxonomy" id="641118"/>
    <lineage>
        <taxon>Bacteria</taxon>
        <taxon>Pseudomonadati</taxon>
        <taxon>Pseudomonadota</taxon>
        <taxon>Alphaproteobacteria</taxon>
        <taxon>Hyphomicrobiales</taxon>
        <taxon>Brucellaceae</taxon>
        <taxon>Brucella/Ochrobactrum group</taxon>
        <taxon>Brucella</taxon>
    </lineage>
</organism>
<evidence type="ECO:0000256" key="4">
    <source>
        <dbReference type="ARBA" id="ARBA00022989"/>
    </source>
</evidence>
<feature type="transmembrane region" description="Helical" evidence="6">
    <location>
        <begin position="192"/>
        <end position="211"/>
    </location>
</feature>
<keyword evidence="4 6" id="KW-1133">Transmembrane helix</keyword>
<feature type="transmembrane region" description="Helical" evidence="6">
    <location>
        <begin position="138"/>
        <end position="157"/>
    </location>
</feature>
<protein>
    <recommendedName>
        <fullName evidence="7">EamA domain-containing protein</fullName>
    </recommendedName>
</protein>
<feature type="transmembrane region" description="Helical" evidence="6">
    <location>
        <begin position="254"/>
        <end position="272"/>
    </location>
</feature>
<dbReference type="Proteomes" id="UP000004386">
    <property type="component" value="Unassembled WGS sequence"/>
</dbReference>
<keyword evidence="5 6" id="KW-0472">Membrane</keyword>
<dbReference type="Pfam" id="PF00892">
    <property type="entry name" value="EamA"/>
    <property type="match status" value="2"/>
</dbReference>
<evidence type="ECO:0000256" key="5">
    <source>
        <dbReference type="ARBA" id="ARBA00023136"/>
    </source>
</evidence>
<evidence type="ECO:0000256" key="6">
    <source>
        <dbReference type="SAM" id="Phobius"/>
    </source>
</evidence>
<accession>C4WFC4</accession>
<feature type="transmembrane region" description="Helical" evidence="6">
    <location>
        <begin position="45"/>
        <end position="63"/>
    </location>
</feature>
<dbReference type="SUPFAM" id="SSF103481">
    <property type="entry name" value="Multidrug resistance efflux transporter EmrE"/>
    <property type="match status" value="2"/>
</dbReference>
<dbReference type="PANTHER" id="PTHR42920">
    <property type="entry name" value="OS03G0707200 PROTEIN-RELATED"/>
    <property type="match status" value="1"/>
</dbReference>
<feature type="transmembrane region" description="Helical" evidence="6">
    <location>
        <begin position="279"/>
        <end position="300"/>
    </location>
</feature>
<name>C4WFC4_9HYPH</name>
<feature type="transmembrane region" description="Helical" evidence="6">
    <location>
        <begin position="107"/>
        <end position="126"/>
    </location>
</feature>
<keyword evidence="2" id="KW-1003">Cell membrane</keyword>
<evidence type="ECO:0000313" key="9">
    <source>
        <dbReference type="Proteomes" id="UP000004386"/>
    </source>
</evidence>
<dbReference type="HOGENOM" id="CLU_033863_21_2_5"/>
<evidence type="ECO:0000313" key="8">
    <source>
        <dbReference type="EMBL" id="EEQ96221.1"/>
    </source>
</evidence>
<comment type="subcellular location">
    <subcellularLocation>
        <location evidence="1">Cell membrane</location>
        <topology evidence="1">Multi-pass membrane protein</topology>
    </subcellularLocation>
</comment>
<sequence length="339" mass="36121">MESALSRIRSCTNVAESEVPLPPAHNIAYSMSAEKDRTEVRMTRVQANMLLLLAGAIWGMGFVAQSTAMASIGPFLFIGIRSAIASLTVLPWAVAEGRRAKIALRRSDYLFFMVIGLSLFIGLVLQQIGLITTSVTNAGFLTGLYVVMVPVLGVILFRTWPHPVVWPSAAACLAGIFLLSGGTLTALKQGDLLVIGGAVFWALQVVLIGKANRAARPITLSCVQFATSAVAGLAIASMVEDLNWTAIALTWKEILFTGVFSSGVAFTLQAIGQRYTTSAQAAIFLASEALFAALFGALFLGERVTFIGLIGCGLIFSAMMAVELIPMFWKRKPALAPAE</sequence>
<proteinExistence type="predicted"/>
<dbReference type="PANTHER" id="PTHR42920:SF5">
    <property type="entry name" value="EAMA DOMAIN-CONTAINING PROTEIN"/>
    <property type="match status" value="1"/>
</dbReference>
<evidence type="ECO:0000259" key="7">
    <source>
        <dbReference type="Pfam" id="PF00892"/>
    </source>
</evidence>
<comment type="caution">
    <text evidence="8">The sequence shown here is derived from an EMBL/GenBank/DDBJ whole genome shotgun (WGS) entry which is preliminary data.</text>
</comment>
<feature type="domain" description="EamA" evidence="7">
    <location>
        <begin position="190"/>
        <end position="320"/>
    </location>
</feature>
<dbReference type="GO" id="GO:0005886">
    <property type="term" value="C:plasma membrane"/>
    <property type="evidence" value="ECO:0007669"/>
    <property type="project" value="UniProtKB-SubCell"/>
</dbReference>
<dbReference type="InterPro" id="IPR051258">
    <property type="entry name" value="Diverse_Substrate_Transporter"/>
</dbReference>
<dbReference type="AlphaFoldDB" id="C4WFC4"/>
<feature type="transmembrane region" description="Helical" evidence="6">
    <location>
        <begin position="164"/>
        <end position="186"/>
    </location>
</feature>
<feature type="domain" description="EamA" evidence="7">
    <location>
        <begin position="48"/>
        <end position="180"/>
    </location>
</feature>
<evidence type="ECO:0000256" key="3">
    <source>
        <dbReference type="ARBA" id="ARBA00022692"/>
    </source>
</evidence>
<gene>
    <name evidence="8" type="ORF">OINT_1001643</name>
</gene>
<feature type="transmembrane region" description="Helical" evidence="6">
    <location>
        <begin position="306"/>
        <end position="329"/>
    </location>
</feature>
<keyword evidence="3 6" id="KW-0812">Transmembrane</keyword>
<reference evidence="8 9" key="1">
    <citation type="submission" date="2009-05" db="EMBL/GenBank/DDBJ databases">
        <authorList>
            <person name="Setubal J.C."/>
            <person name="Boyle S."/>
            <person name="Crasta O.R."/>
            <person name="Gillespie J.J."/>
            <person name="Kenyon R.W."/>
            <person name="Lu J."/>
            <person name="Mane S."/>
            <person name="Nagrani S."/>
            <person name="Shallom J.M."/>
            <person name="Shallom S."/>
            <person name="Shukla M."/>
            <person name="Snyder E.E."/>
            <person name="Sobral B.W."/>
            <person name="Wattam A.R."/>
            <person name="Will R."/>
            <person name="Williams K."/>
            <person name="Yoo H."/>
            <person name="Munk C."/>
            <person name="Tapia R."/>
            <person name="Green L."/>
            <person name="Rogers Y."/>
            <person name="Detter J.C."/>
            <person name="Bruce D."/>
            <person name="Brettin T.S."/>
            <person name="Tsolis R."/>
        </authorList>
    </citation>
    <scope>NUCLEOTIDE SEQUENCE [LARGE SCALE GENOMIC DNA]</scope>
    <source>
        <strain evidence="8 9">LMG 3301</strain>
    </source>
</reference>
<feature type="transmembrane region" description="Helical" evidence="6">
    <location>
        <begin position="75"/>
        <end position="95"/>
    </location>
</feature>
<dbReference type="EMBL" id="ACQA01000001">
    <property type="protein sequence ID" value="EEQ96221.1"/>
    <property type="molecule type" value="Genomic_DNA"/>
</dbReference>
<evidence type="ECO:0000256" key="1">
    <source>
        <dbReference type="ARBA" id="ARBA00004651"/>
    </source>
</evidence>
<feature type="transmembrane region" description="Helical" evidence="6">
    <location>
        <begin position="218"/>
        <end position="239"/>
    </location>
</feature>
<dbReference type="InterPro" id="IPR037185">
    <property type="entry name" value="EmrE-like"/>
</dbReference>
<dbReference type="InterPro" id="IPR000620">
    <property type="entry name" value="EamA_dom"/>
</dbReference>